<evidence type="ECO:0000313" key="2">
    <source>
        <dbReference type="EMBL" id="CAF0892567.1"/>
    </source>
</evidence>
<accession>A0A814TVM8</accession>
<dbReference type="AlphaFoldDB" id="A0A814TVM8"/>
<reference evidence="3" key="1">
    <citation type="submission" date="2021-02" db="EMBL/GenBank/DDBJ databases">
        <authorList>
            <person name="Nowell W R."/>
        </authorList>
    </citation>
    <scope>NUCLEOTIDE SEQUENCE</scope>
</reference>
<feature type="region of interest" description="Disordered" evidence="1">
    <location>
        <begin position="1"/>
        <end position="75"/>
    </location>
</feature>
<organism evidence="3 6">
    <name type="scientific">Didymodactylos carnosus</name>
    <dbReference type="NCBI Taxonomy" id="1234261"/>
    <lineage>
        <taxon>Eukaryota</taxon>
        <taxon>Metazoa</taxon>
        <taxon>Spiralia</taxon>
        <taxon>Gnathifera</taxon>
        <taxon>Rotifera</taxon>
        <taxon>Eurotatoria</taxon>
        <taxon>Bdelloidea</taxon>
        <taxon>Philodinida</taxon>
        <taxon>Philodinidae</taxon>
        <taxon>Didymodactylos</taxon>
    </lineage>
</organism>
<protein>
    <submittedName>
        <fullName evidence="3">Uncharacterized protein</fullName>
    </submittedName>
</protein>
<dbReference type="EMBL" id="CAJNOQ010007384">
    <property type="protein sequence ID" value="CAF1166886.1"/>
    <property type="molecule type" value="Genomic_DNA"/>
</dbReference>
<keyword evidence="6" id="KW-1185">Reference proteome</keyword>
<dbReference type="EMBL" id="CAJOBA010003220">
    <property type="protein sequence ID" value="CAF3674639.1"/>
    <property type="molecule type" value="Genomic_DNA"/>
</dbReference>
<evidence type="ECO:0000256" key="1">
    <source>
        <dbReference type="SAM" id="MobiDB-lite"/>
    </source>
</evidence>
<gene>
    <name evidence="3" type="ORF">GPM918_LOCUS21972</name>
    <name evidence="2" type="ORF">OVA965_LOCUS9203</name>
    <name evidence="5" type="ORF">SRO942_LOCUS21968</name>
    <name evidence="4" type="ORF">TMI583_LOCUS9205</name>
</gene>
<name>A0A814TVM8_9BILA</name>
<feature type="compositionally biased region" description="Basic and acidic residues" evidence="1">
    <location>
        <begin position="21"/>
        <end position="46"/>
    </location>
</feature>
<comment type="caution">
    <text evidence="3">The sequence shown here is derived from an EMBL/GenBank/DDBJ whole genome shotgun (WGS) entry which is preliminary data.</text>
</comment>
<evidence type="ECO:0000313" key="4">
    <source>
        <dbReference type="EMBL" id="CAF3674639.1"/>
    </source>
</evidence>
<dbReference type="Proteomes" id="UP000681722">
    <property type="component" value="Unassembled WGS sequence"/>
</dbReference>
<proteinExistence type="predicted"/>
<evidence type="ECO:0000313" key="5">
    <source>
        <dbReference type="EMBL" id="CAF3930462.1"/>
    </source>
</evidence>
<evidence type="ECO:0000313" key="6">
    <source>
        <dbReference type="Proteomes" id="UP000663829"/>
    </source>
</evidence>
<evidence type="ECO:0000313" key="3">
    <source>
        <dbReference type="EMBL" id="CAF1166886.1"/>
    </source>
</evidence>
<dbReference type="EMBL" id="CAJNOK010003217">
    <property type="protein sequence ID" value="CAF0892567.1"/>
    <property type="molecule type" value="Genomic_DNA"/>
</dbReference>
<dbReference type="Proteomes" id="UP000677228">
    <property type="component" value="Unassembled WGS sequence"/>
</dbReference>
<dbReference type="EMBL" id="CAJOBC010007383">
    <property type="protein sequence ID" value="CAF3930462.1"/>
    <property type="molecule type" value="Genomic_DNA"/>
</dbReference>
<feature type="compositionally biased region" description="Low complexity" evidence="1">
    <location>
        <begin position="57"/>
        <end position="68"/>
    </location>
</feature>
<dbReference type="Proteomes" id="UP000663829">
    <property type="component" value="Unassembled WGS sequence"/>
</dbReference>
<dbReference type="Proteomes" id="UP000682733">
    <property type="component" value="Unassembled WGS sequence"/>
</dbReference>
<sequence length="75" mass="9058">MPGSLFQPLCDQRTQSKRNRRYYERHPTATERKQLSALESIERNATEEEDFKENETQQHSNEQQNNNNPKHEERQ</sequence>